<dbReference type="EMBL" id="KZ293660">
    <property type="protein sequence ID" value="PBK92034.1"/>
    <property type="molecule type" value="Genomic_DNA"/>
</dbReference>
<keyword evidence="2" id="KW-1185">Reference proteome</keyword>
<evidence type="ECO:0000313" key="1">
    <source>
        <dbReference type="EMBL" id="PBK92034.1"/>
    </source>
</evidence>
<proteinExistence type="predicted"/>
<organism evidence="1 2">
    <name type="scientific">Armillaria gallica</name>
    <name type="common">Bulbous honey fungus</name>
    <name type="synonym">Armillaria bulbosa</name>
    <dbReference type="NCBI Taxonomy" id="47427"/>
    <lineage>
        <taxon>Eukaryota</taxon>
        <taxon>Fungi</taxon>
        <taxon>Dikarya</taxon>
        <taxon>Basidiomycota</taxon>
        <taxon>Agaricomycotina</taxon>
        <taxon>Agaricomycetes</taxon>
        <taxon>Agaricomycetidae</taxon>
        <taxon>Agaricales</taxon>
        <taxon>Marasmiineae</taxon>
        <taxon>Physalacriaceae</taxon>
        <taxon>Armillaria</taxon>
    </lineage>
</organism>
<dbReference type="InParanoid" id="A0A2H3DE14"/>
<evidence type="ECO:0000313" key="2">
    <source>
        <dbReference type="Proteomes" id="UP000217790"/>
    </source>
</evidence>
<gene>
    <name evidence="1" type="ORF">ARMGADRAFT_1031492</name>
</gene>
<dbReference type="AlphaFoldDB" id="A0A2H3DE14"/>
<dbReference type="Proteomes" id="UP000217790">
    <property type="component" value="Unassembled WGS sequence"/>
</dbReference>
<protein>
    <submittedName>
        <fullName evidence="1">Uncharacterized protein</fullName>
    </submittedName>
</protein>
<name>A0A2H3DE14_ARMGA</name>
<sequence length="165" mass="19386">MAHSFECPSRLRLLREEMRRACEGYRCQTMGEILELLRGEVIYKSIGRALPCLPITYHWPEDHTSMHHQSMSEPELQVFVVFPGMLPEDEYDCRRAKVGCRETCQFVLLYTLLLARKMYPLRRTATVLHTKLYLDCRSLFGVRFPLSQNSSGLEKDEALRKTERR</sequence>
<accession>A0A2H3DE14</accession>
<reference evidence="2" key="1">
    <citation type="journal article" date="2017" name="Nat. Ecol. Evol.">
        <title>Genome expansion and lineage-specific genetic innovations in the forest pathogenic fungi Armillaria.</title>
        <authorList>
            <person name="Sipos G."/>
            <person name="Prasanna A.N."/>
            <person name="Walter M.C."/>
            <person name="O'Connor E."/>
            <person name="Balint B."/>
            <person name="Krizsan K."/>
            <person name="Kiss B."/>
            <person name="Hess J."/>
            <person name="Varga T."/>
            <person name="Slot J."/>
            <person name="Riley R."/>
            <person name="Boka B."/>
            <person name="Rigling D."/>
            <person name="Barry K."/>
            <person name="Lee J."/>
            <person name="Mihaltcheva S."/>
            <person name="LaButti K."/>
            <person name="Lipzen A."/>
            <person name="Waldron R."/>
            <person name="Moloney N.M."/>
            <person name="Sperisen C."/>
            <person name="Kredics L."/>
            <person name="Vagvoelgyi C."/>
            <person name="Patrignani A."/>
            <person name="Fitzpatrick D."/>
            <person name="Nagy I."/>
            <person name="Doyle S."/>
            <person name="Anderson J.B."/>
            <person name="Grigoriev I.V."/>
            <person name="Gueldener U."/>
            <person name="Muensterkoetter M."/>
            <person name="Nagy L.G."/>
        </authorList>
    </citation>
    <scope>NUCLEOTIDE SEQUENCE [LARGE SCALE GENOMIC DNA]</scope>
    <source>
        <strain evidence="2">Ar21-2</strain>
    </source>
</reference>